<evidence type="ECO:0000313" key="4">
    <source>
        <dbReference type="Proteomes" id="UP000035058"/>
    </source>
</evidence>
<dbReference type="InterPro" id="IPR016082">
    <property type="entry name" value="Ribosomal_uL30_ferredoxin-like"/>
</dbReference>
<dbReference type="RefSeq" id="WP_006866620.1">
    <property type="nucleotide sequence ID" value="NZ_BAHE01000015.1"/>
</dbReference>
<evidence type="ECO:0000259" key="2">
    <source>
        <dbReference type="Pfam" id="PF00327"/>
    </source>
</evidence>
<dbReference type="EMBL" id="BAHE01000015">
    <property type="protein sequence ID" value="GAC00416.1"/>
    <property type="molecule type" value="Genomic_DNA"/>
</dbReference>
<feature type="domain" description="Large ribosomal subunit protein uL30-like ferredoxin-like fold" evidence="2">
    <location>
        <begin position="29"/>
        <end position="66"/>
    </location>
</feature>
<gene>
    <name evidence="3" type="ORF">GONAM_15_01250</name>
</gene>
<dbReference type="AlphaFoldDB" id="K6WM00"/>
<comment type="caution">
    <text evidence="3">The sequence shown here is derived from an EMBL/GenBank/DDBJ whole genome shotgun (WGS) entry which is preliminary data.</text>
</comment>
<keyword evidence="4" id="KW-1185">Reference proteome</keyword>
<comment type="similarity">
    <text evidence="1">Belongs to the universal ribosomal protein uL30 family.</text>
</comment>
<dbReference type="InterPro" id="IPR036919">
    <property type="entry name" value="Ribo_uL30_ferredoxin-like_sf"/>
</dbReference>
<proteinExistence type="inferred from homology"/>
<name>K6WM00_9ACTN</name>
<sequence length="281" mass="31296">MTLVLRNRPSLVGKPRFKVESKGGSTLLRRTRSTIGAKSDQQQAVRNLRSRKMHTHTVIAKDNPTDWGDYALARHLFSEVATFIFDLPEGKFTLFETGRKTAFISLGDGGMKGTDRHVHIPTGDVSIEVDGGEYLQWHTEESLDSIWWSCTPESITPTLDLIIELDEDPDIEITGAIHLLEGQSPLMLSGREVVKYARDNLDRIDFFVVDYQDFSLSWMSSDSPGRERVHSGHGEVSVVYRVGGSSPLARVLEQTATPAIKKHASDIVAGINQRRLPQSLA</sequence>
<evidence type="ECO:0000313" key="3">
    <source>
        <dbReference type="EMBL" id="GAC00416.1"/>
    </source>
</evidence>
<accession>K6WM00</accession>
<evidence type="ECO:0000256" key="1">
    <source>
        <dbReference type="ARBA" id="ARBA00007594"/>
    </source>
</evidence>
<dbReference type="Pfam" id="PF00327">
    <property type="entry name" value="Ribosomal_L30"/>
    <property type="match status" value="1"/>
</dbReference>
<dbReference type="Proteomes" id="UP000035058">
    <property type="component" value="Unassembled WGS sequence"/>
</dbReference>
<reference evidence="3 4" key="1">
    <citation type="submission" date="2012-08" db="EMBL/GenBank/DDBJ databases">
        <title>Whole genome shotgun sequence of Gordonia namibiensis NBRC 108229.</title>
        <authorList>
            <person name="Isaki-Nakamura S."/>
            <person name="Hosoyama A."/>
            <person name="Tsuchikane K."/>
            <person name="Katsumata H."/>
            <person name="Baba S."/>
            <person name="Yamazaki S."/>
            <person name="Fujita N."/>
        </authorList>
    </citation>
    <scope>NUCLEOTIDE SEQUENCE [LARGE SCALE GENOMIC DNA]</scope>
    <source>
        <strain evidence="3 4">NBRC 108229</strain>
    </source>
</reference>
<dbReference type="Gene3D" id="3.30.1390.20">
    <property type="entry name" value="Ribosomal protein L30, ferredoxin-like fold domain"/>
    <property type="match status" value="1"/>
</dbReference>
<organism evidence="3 4">
    <name type="scientific">Gordonia namibiensis NBRC 108229</name>
    <dbReference type="NCBI Taxonomy" id="1208314"/>
    <lineage>
        <taxon>Bacteria</taxon>
        <taxon>Bacillati</taxon>
        <taxon>Actinomycetota</taxon>
        <taxon>Actinomycetes</taxon>
        <taxon>Mycobacteriales</taxon>
        <taxon>Gordoniaceae</taxon>
        <taxon>Gordonia</taxon>
    </lineage>
</organism>
<protein>
    <recommendedName>
        <fullName evidence="2">Large ribosomal subunit protein uL30-like ferredoxin-like fold domain-containing protein</fullName>
    </recommendedName>
</protein>